<keyword evidence="1" id="KW-1133">Transmembrane helix</keyword>
<evidence type="ECO:0000313" key="3">
    <source>
        <dbReference type="EMBL" id="VDC24708.1"/>
    </source>
</evidence>
<reference evidence="3 4" key="1">
    <citation type="submission" date="2018-11" db="EMBL/GenBank/DDBJ databases">
        <authorList>
            <person name="Criscuolo A."/>
        </authorList>
    </citation>
    <scope>NUCLEOTIDE SEQUENCE [LARGE SCALE GENOMIC DNA]</scope>
    <source>
        <strain evidence="3">AT11b</strain>
    </source>
</reference>
<name>A0A3P5WSM2_9MICC</name>
<evidence type="ECO:0000313" key="4">
    <source>
        <dbReference type="Proteomes" id="UP000280861"/>
    </source>
</evidence>
<dbReference type="PANTHER" id="PTHR36834:SF1">
    <property type="entry name" value="INTEGRAL MEMBRANE PROTEIN"/>
    <property type="match status" value="1"/>
</dbReference>
<protein>
    <submittedName>
        <fullName evidence="3">VanZ like family protein</fullName>
    </submittedName>
</protein>
<evidence type="ECO:0000259" key="2">
    <source>
        <dbReference type="Pfam" id="PF04892"/>
    </source>
</evidence>
<keyword evidence="4" id="KW-1185">Reference proteome</keyword>
<feature type="transmembrane region" description="Helical" evidence="1">
    <location>
        <begin position="101"/>
        <end position="118"/>
    </location>
</feature>
<sequence length="126" mass="13710">MAVPLALIAFWPTPVDRPIGGALARVLGYLHRHGIPAWVDYAFVEASANVALFIPVGVVAALAFPRWRFWQVVAFGFAVSGCIENCQGLFLPARFASPIDLIVNTVGTVLGAVLALLWRRQTRQPN</sequence>
<evidence type="ECO:0000256" key="1">
    <source>
        <dbReference type="SAM" id="Phobius"/>
    </source>
</evidence>
<feature type="domain" description="VanZ-like" evidence="2">
    <location>
        <begin position="44"/>
        <end position="118"/>
    </location>
</feature>
<keyword evidence="1" id="KW-0812">Transmembrane</keyword>
<dbReference type="OrthoDB" id="3787741at2"/>
<dbReference type="InterPro" id="IPR053150">
    <property type="entry name" value="Teicoplanin_resist-assoc"/>
</dbReference>
<proteinExistence type="predicted"/>
<feature type="transmembrane region" description="Helical" evidence="1">
    <location>
        <begin position="48"/>
        <end position="65"/>
    </location>
</feature>
<keyword evidence="1" id="KW-0472">Membrane</keyword>
<dbReference type="EMBL" id="UXAU01000020">
    <property type="protein sequence ID" value="VDC24708.1"/>
    <property type="molecule type" value="Genomic_DNA"/>
</dbReference>
<organism evidence="3 4">
    <name type="scientific">Arthrobacter ulcerisalmonis</name>
    <dbReference type="NCBI Taxonomy" id="2483813"/>
    <lineage>
        <taxon>Bacteria</taxon>
        <taxon>Bacillati</taxon>
        <taxon>Actinomycetota</taxon>
        <taxon>Actinomycetes</taxon>
        <taxon>Micrococcales</taxon>
        <taxon>Micrococcaceae</taxon>
        <taxon>Arthrobacter</taxon>
    </lineage>
</organism>
<feature type="transmembrane region" description="Helical" evidence="1">
    <location>
        <begin position="72"/>
        <end position="95"/>
    </location>
</feature>
<dbReference type="Proteomes" id="UP000280861">
    <property type="component" value="Unassembled WGS sequence"/>
</dbReference>
<accession>A0A3P5WSM2</accession>
<dbReference type="Pfam" id="PF04892">
    <property type="entry name" value="VanZ"/>
    <property type="match status" value="1"/>
</dbReference>
<gene>
    <name evidence="3" type="ORF">PSET11_01423</name>
</gene>
<dbReference type="PANTHER" id="PTHR36834">
    <property type="entry name" value="MEMBRANE PROTEIN-RELATED"/>
    <property type="match status" value="1"/>
</dbReference>
<dbReference type="AlphaFoldDB" id="A0A3P5WSM2"/>
<dbReference type="InterPro" id="IPR006976">
    <property type="entry name" value="VanZ-like"/>
</dbReference>